<name>A0A976FLP6_BRELC</name>
<proteinExistence type="predicted"/>
<sequence>MKDDDSGKANFVLAARDHPELKVSTLGYIFNITERALNTWVIDSGASRHLIKAPGLLLDAT</sequence>
<dbReference type="Proteomes" id="UP000294530">
    <property type="component" value="Unassembled WGS sequence"/>
</dbReference>
<dbReference type="GeneID" id="94344724"/>
<evidence type="ECO:0000313" key="1">
    <source>
        <dbReference type="EMBL" id="TDH68978.1"/>
    </source>
</evidence>
<accession>A0A976FLP6</accession>
<organism evidence="1 2">
    <name type="scientific">Bremia lactucae</name>
    <name type="common">Lettuce downy mildew</name>
    <dbReference type="NCBI Taxonomy" id="4779"/>
    <lineage>
        <taxon>Eukaryota</taxon>
        <taxon>Sar</taxon>
        <taxon>Stramenopiles</taxon>
        <taxon>Oomycota</taxon>
        <taxon>Peronosporomycetes</taxon>
        <taxon>Peronosporales</taxon>
        <taxon>Peronosporaceae</taxon>
        <taxon>Bremia</taxon>
    </lineage>
</organism>
<dbReference type="AlphaFoldDB" id="A0A976FLP6"/>
<dbReference type="KEGG" id="blac:94344724"/>
<keyword evidence="2" id="KW-1185">Reference proteome</keyword>
<protein>
    <submittedName>
        <fullName evidence="1">Uncharacterized protein</fullName>
    </submittedName>
</protein>
<reference evidence="1 2" key="1">
    <citation type="journal article" date="2021" name="Genome Biol.">
        <title>AFLAP: assembly-free linkage analysis pipeline using k-mers from genome sequencing data.</title>
        <authorList>
            <person name="Fletcher K."/>
            <person name="Zhang L."/>
            <person name="Gil J."/>
            <person name="Han R."/>
            <person name="Cavanaugh K."/>
            <person name="Michelmore R."/>
        </authorList>
    </citation>
    <scope>NUCLEOTIDE SEQUENCE [LARGE SCALE GENOMIC DNA]</scope>
    <source>
        <strain evidence="1 2">SF5</strain>
    </source>
</reference>
<comment type="caution">
    <text evidence="1">The sequence shown here is derived from an EMBL/GenBank/DDBJ whole genome shotgun (WGS) entry which is preliminary data.</text>
</comment>
<evidence type="ECO:0000313" key="2">
    <source>
        <dbReference type="Proteomes" id="UP000294530"/>
    </source>
</evidence>
<dbReference type="RefSeq" id="XP_067818477.1">
    <property type="nucleotide sequence ID" value="XM_067959053.1"/>
</dbReference>
<dbReference type="EMBL" id="SHOA02000016">
    <property type="protein sequence ID" value="TDH68978.1"/>
    <property type="molecule type" value="Genomic_DNA"/>
</dbReference>
<gene>
    <name evidence="1" type="ORF">CCR75_000948</name>
</gene>